<dbReference type="Proteomes" id="UP001251528">
    <property type="component" value="Unassembled WGS sequence"/>
</dbReference>
<proteinExistence type="predicted"/>
<evidence type="ECO:0000313" key="1">
    <source>
        <dbReference type="EMBL" id="KAK2608769.1"/>
    </source>
</evidence>
<dbReference type="EMBL" id="JASWJB010000032">
    <property type="protein sequence ID" value="KAK2608769.1"/>
    <property type="molecule type" value="Genomic_DNA"/>
</dbReference>
<reference evidence="1" key="1">
    <citation type="submission" date="2023-06" db="EMBL/GenBank/DDBJ databases">
        <title>Conoideocrella luteorostrata (Hypocreales: Clavicipitaceae), a potential biocontrol fungus for elongate hemlock scale in United States Christmas tree production areas.</title>
        <authorList>
            <person name="Barrett H."/>
            <person name="Lovett B."/>
            <person name="Macias A.M."/>
            <person name="Stajich J.E."/>
            <person name="Kasson M.T."/>
        </authorList>
    </citation>
    <scope>NUCLEOTIDE SEQUENCE</scope>
    <source>
        <strain evidence="1">ARSEF 14590</strain>
    </source>
</reference>
<sequence length="218" mass="24768">MTSVVDSAATRIKGSTVKEIESEAIHGNLTLVLKRSGAILANIASDTVPGFKDIERHTKEFMQQLKSTDPKKTLEPVGHILVAAYEFQTKVAVPIFENYVPLVPEIMDNFKKEREEYESFKGKETELQKAKRIVKLVGKGTVNTVNDVRRDWVPAYKEAEDSIKEESHRLIQETVKIPHHEEKFTSYLRRAHGTAKTFYKYAATRCIRLYSQGEAIGE</sequence>
<evidence type="ECO:0000313" key="2">
    <source>
        <dbReference type="Proteomes" id="UP001251528"/>
    </source>
</evidence>
<accession>A0AAJ0CX92</accession>
<name>A0AAJ0CX92_9HYPO</name>
<gene>
    <name evidence="1" type="ORF">QQS21_002626</name>
</gene>
<comment type="caution">
    <text evidence="1">The sequence shown here is derived from an EMBL/GenBank/DDBJ whole genome shotgun (WGS) entry which is preliminary data.</text>
</comment>
<protein>
    <submittedName>
        <fullName evidence="1">Uncharacterized protein</fullName>
    </submittedName>
</protein>
<dbReference type="AlphaFoldDB" id="A0AAJ0CX92"/>
<keyword evidence="2" id="KW-1185">Reference proteome</keyword>
<organism evidence="1 2">
    <name type="scientific">Conoideocrella luteorostrata</name>
    <dbReference type="NCBI Taxonomy" id="1105319"/>
    <lineage>
        <taxon>Eukaryota</taxon>
        <taxon>Fungi</taxon>
        <taxon>Dikarya</taxon>
        <taxon>Ascomycota</taxon>
        <taxon>Pezizomycotina</taxon>
        <taxon>Sordariomycetes</taxon>
        <taxon>Hypocreomycetidae</taxon>
        <taxon>Hypocreales</taxon>
        <taxon>Clavicipitaceae</taxon>
        <taxon>Conoideocrella</taxon>
    </lineage>
</organism>